<dbReference type="Proteomes" id="UP000482800">
    <property type="component" value="Unassembled WGS sequence"/>
</dbReference>
<dbReference type="AlphaFoldDB" id="A0A6V8KNM0"/>
<accession>A0A6V8KNM0</accession>
<comment type="caution">
    <text evidence="1">The sequence shown here is derived from an EMBL/GenBank/DDBJ whole genome shotgun (WGS) entry which is preliminary data.</text>
</comment>
<evidence type="ECO:0000313" key="2">
    <source>
        <dbReference type="Proteomes" id="UP000482800"/>
    </source>
</evidence>
<keyword evidence="2" id="KW-1185">Reference proteome</keyword>
<gene>
    <name evidence="1" type="ORF">Phou_064650</name>
</gene>
<sequence>MAYDPLAESVRLIADGLPDRPVRLSRRHRFAPVAVDVDGDIAAARFLRRGAGCFWDETHLLVADAPGGWRRLGSGGSSHGTEDHAGTEFERARQGIAPHDVVVGGGAGALRDSDRLLPWRGRWVQTASLLAGSGIARVTVKGRELHVPYHGHLVVVWQTRRPPSVAAHDAAGRPVRAVTLPRGR</sequence>
<reference evidence="1 2" key="1">
    <citation type="submission" date="2020-03" db="EMBL/GenBank/DDBJ databases">
        <title>Whole genome shotgun sequence of Phytohabitans houttuyneae NBRC 108639.</title>
        <authorList>
            <person name="Komaki H."/>
            <person name="Tamura T."/>
        </authorList>
    </citation>
    <scope>NUCLEOTIDE SEQUENCE [LARGE SCALE GENOMIC DNA]</scope>
    <source>
        <strain evidence="1 2">NBRC 108639</strain>
    </source>
</reference>
<evidence type="ECO:0000313" key="1">
    <source>
        <dbReference type="EMBL" id="GFJ82285.1"/>
    </source>
</evidence>
<organism evidence="1 2">
    <name type="scientific">Phytohabitans houttuyneae</name>
    <dbReference type="NCBI Taxonomy" id="1076126"/>
    <lineage>
        <taxon>Bacteria</taxon>
        <taxon>Bacillati</taxon>
        <taxon>Actinomycetota</taxon>
        <taxon>Actinomycetes</taxon>
        <taxon>Micromonosporales</taxon>
        <taxon>Micromonosporaceae</taxon>
    </lineage>
</organism>
<dbReference type="RefSeq" id="WP_173062584.1">
    <property type="nucleotide sequence ID" value="NZ_BAABGO010000016.1"/>
</dbReference>
<name>A0A6V8KNM0_9ACTN</name>
<dbReference type="EMBL" id="BLPF01000002">
    <property type="protein sequence ID" value="GFJ82285.1"/>
    <property type="molecule type" value="Genomic_DNA"/>
</dbReference>
<proteinExistence type="predicted"/>
<reference evidence="1 2" key="2">
    <citation type="submission" date="2020-03" db="EMBL/GenBank/DDBJ databases">
        <authorList>
            <person name="Ichikawa N."/>
            <person name="Kimura A."/>
            <person name="Kitahashi Y."/>
            <person name="Uohara A."/>
        </authorList>
    </citation>
    <scope>NUCLEOTIDE SEQUENCE [LARGE SCALE GENOMIC DNA]</scope>
    <source>
        <strain evidence="1 2">NBRC 108639</strain>
    </source>
</reference>
<protein>
    <submittedName>
        <fullName evidence="1">Uncharacterized protein</fullName>
    </submittedName>
</protein>